<comment type="caution">
    <text evidence="1">The sequence shown here is derived from an EMBL/GenBank/DDBJ whole genome shotgun (WGS) entry which is preliminary data.</text>
</comment>
<name>A0A5D4TC37_9BACI</name>
<evidence type="ECO:0000313" key="2">
    <source>
        <dbReference type="Proteomes" id="UP000324517"/>
    </source>
</evidence>
<gene>
    <name evidence="1" type="ORF">FZC75_10925</name>
</gene>
<dbReference type="OrthoDB" id="2931877at2"/>
<reference evidence="1 2" key="1">
    <citation type="submission" date="2019-08" db="EMBL/GenBank/DDBJ databases">
        <title>Bacillus genomes from the desert of Cuatro Cienegas, Coahuila.</title>
        <authorList>
            <person name="Olmedo-Alvarez G."/>
        </authorList>
    </citation>
    <scope>NUCLEOTIDE SEQUENCE [LARGE SCALE GENOMIC DNA]</scope>
    <source>
        <strain evidence="1 2">CH98b_3T</strain>
    </source>
</reference>
<sequence>MGCKHSKIKHCSVALTSAGQQQVSSNRHKKPACKESPCQVATHKVRGNSQGLTGNIPFQVNLPGGAEDITVFEDYTDNHNKTLLQISAEPSFVEYTFSVLDVKIYTRDSDEPIEIRLSTNPFGPVFTGIPRGIQVEDFVRLTVSNPLDTAGTLRVYIEKTFCICCGEYSDASTNHIENHFVQGSGINQTGNIPILFPLRPNETEIIFSDDANNHNKTLIQLNSIGVFPFPPFPLQVFIFTKDSFFPIIAEVQGSELFGEGNIRAFQVENFSFLAIRFNDEVGLRQAAVEVFIQKTFCIGCRDR</sequence>
<dbReference type="EMBL" id="VTET01000004">
    <property type="protein sequence ID" value="TYS72451.1"/>
    <property type="molecule type" value="Genomic_DNA"/>
</dbReference>
<organism evidence="1 2">
    <name type="scientific">Sutcliffiella horikoshii</name>
    <dbReference type="NCBI Taxonomy" id="79883"/>
    <lineage>
        <taxon>Bacteria</taxon>
        <taxon>Bacillati</taxon>
        <taxon>Bacillota</taxon>
        <taxon>Bacilli</taxon>
        <taxon>Bacillales</taxon>
        <taxon>Bacillaceae</taxon>
        <taxon>Sutcliffiella</taxon>
    </lineage>
</organism>
<accession>A0A5D4TC37</accession>
<protein>
    <submittedName>
        <fullName evidence="1">Uncharacterized protein</fullName>
    </submittedName>
</protein>
<evidence type="ECO:0000313" key="1">
    <source>
        <dbReference type="EMBL" id="TYS72451.1"/>
    </source>
</evidence>
<proteinExistence type="predicted"/>
<dbReference type="Proteomes" id="UP000324517">
    <property type="component" value="Unassembled WGS sequence"/>
</dbReference>
<dbReference type="AlphaFoldDB" id="A0A5D4TC37"/>
<dbReference type="RefSeq" id="WP_148979314.1">
    <property type="nucleotide sequence ID" value="NZ_JBNILM010000004.1"/>
</dbReference>